<evidence type="ECO:0000313" key="2">
    <source>
        <dbReference type="Proteomes" id="UP000621560"/>
    </source>
</evidence>
<protein>
    <submittedName>
        <fullName evidence="1">Uncharacterized protein</fullName>
    </submittedName>
</protein>
<evidence type="ECO:0000313" key="1">
    <source>
        <dbReference type="EMBL" id="MBD2846229.1"/>
    </source>
</evidence>
<name>A0A927BVE9_9BACL</name>
<dbReference type="EMBL" id="JACXIZ010000021">
    <property type="protein sequence ID" value="MBD2846229.1"/>
    <property type="molecule type" value="Genomic_DNA"/>
</dbReference>
<proteinExistence type="predicted"/>
<keyword evidence="2" id="KW-1185">Reference proteome</keyword>
<reference evidence="1" key="1">
    <citation type="submission" date="2020-09" db="EMBL/GenBank/DDBJ databases">
        <title>A novel bacterium of genus Paenibacillus, isolated from South China Sea.</title>
        <authorList>
            <person name="Huang H."/>
            <person name="Mo K."/>
            <person name="Hu Y."/>
        </authorList>
    </citation>
    <scope>NUCLEOTIDE SEQUENCE</scope>
    <source>
        <strain evidence="1">IB182496</strain>
    </source>
</reference>
<organism evidence="1 2">
    <name type="scientific">Paenibacillus sabuli</name>
    <dbReference type="NCBI Taxonomy" id="2772509"/>
    <lineage>
        <taxon>Bacteria</taxon>
        <taxon>Bacillati</taxon>
        <taxon>Bacillota</taxon>
        <taxon>Bacilli</taxon>
        <taxon>Bacillales</taxon>
        <taxon>Paenibacillaceae</taxon>
        <taxon>Paenibacillus</taxon>
    </lineage>
</organism>
<accession>A0A927BVE9</accession>
<gene>
    <name evidence="1" type="ORF">IDH44_13565</name>
</gene>
<dbReference type="AlphaFoldDB" id="A0A927BVE9"/>
<dbReference type="Proteomes" id="UP000621560">
    <property type="component" value="Unassembled WGS sequence"/>
</dbReference>
<dbReference type="RefSeq" id="WP_190918457.1">
    <property type="nucleotide sequence ID" value="NZ_JACXIZ010000021.1"/>
</dbReference>
<comment type="caution">
    <text evidence="1">The sequence shown here is derived from an EMBL/GenBank/DDBJ whole genome shotgun (WGS) entry which is preliminary data.</text>
</comment>
<sequence length="97" mass="10626">MLKSASEPVKLRIARILHPSNPLCAADVIWLLEWIKKKVADDAPRLALVPQPHLIRSYTCFAEAAMALIHQRHGRILEAERLRAALAEAIAAVSAGA</sequence>